<feature type="region of interest" description="Disordered" evidence="20">
    <location>
        <begin position="40"/>
        <end position="59"/>
    </location>
</feature>
<dbReference type="GO" id="GO:0039502">
    <property type="term" value="P:symbiont-mediated suppression of host type I interferon-mediated signaling pathway"/>
    <property type="evidence" value="ECO:0007669"/>
    <property type="project" value="UniProtKB-UniRule"/>
</dbReference>
<dbReference type="GO" id="GO:0042025">
    <property type="term" value="C:host cell nucleus"/>
    <property type="evidence" value="ECO:0007669"/>
    <property type="project" value="UniProtKB-SubCell"/>
</dbReference>
<comment type="subcellular location">
    <subcellularLocation>
        <location evidence="18">Host cytoplasm</location>
    </subcellularLocation>
    <subcellularLocation>
        <location evidence="18">Host nucleus</location>
    </subcellularLocation>
    <text evidence="18">Predominantly found in the host nucleus.</text>
</comment>
<comment type="function">
    <text evidence="18">Plays a role in viral genome replication by driving entry of quiescent cells into the cell cycle. Stimulation of progression from G1 to S phase allows the virus to efficiently use the cellular DNA replicating machinery to achieve viral genome replication. E7 protein has both transforming and trans-activating activities. Induces the disassembly of the E2F1 transcription factor from RB1, with subsequent transcriptional activation of E2F1-regulated S-phase genes. Interferes with host histone deacetylation mediated by HDAC1 and HDAC2, leading to transcription activation. Plays also a role in the inhibition of both antiviral and antiproliferative functions of host interferon alpha. Interaction with host TMEM173/STING impairs the ability of TMEM173/STING to sense cytosolic DNA and promote the production of type I interferon (IFN-alpha and IFN-beta).</text>
</comment>
<dbReference type="GO" id="GO:0019904">
    <property type="term" value="F:protein domain specific binding"/>
    <property type="evidence" value="ECO:0007669"/>
    <property type="project" value="UniProtKB-UniRule"/>
</dbReference>
<evidence type="ECO:0000256" key="18">
    <source>
        <dbReference type="HAMAP-Rule" id="MF_04004"/>
    </source>
</evidence>
<dbReference type="SUPFAM" id="SSF161234">
    <property type="entry name" value="E7 C-terminal domain-like"/>
    <property type="match status" value="1"/>
</dbReference>
<dbReference type="GO" id="GO:0008270">
    <property type="term" value="F:zinc ion binding"/>
    <property type="evidence" value="ECO:0007669"/>
    <property type="project" value="UniProtKB-KW"/>
</dbReference>
<dbReference type="Gene3D" id="3.30.160.330">
    <property type="match status" value="1"/>
</dbReference>
<keyword evidence="9 18" id="KW-0862">Zinc</keyword>
<comment type="similarity">
    <text evidence="18 19">Belongs to the papillomaviridae E7 protein family.</text>
</comment>
<evidence type="ECO:0000256" key="4">
    <source>
        <dbReference type="ARBA" id="ARBA00022581"/>
    </source>
</evidence>
<dbReference type="GO" id="GO:0006351">
    <property type="term" value="P:DNA-templated transcription"/>
    <property type="evidence" value="ECO:0007669"/>
    <property type="project" value="UniProtKB-UniRule"/>
</dbReference>
<dbReference type="GO" id="GO:0003677">
    <property type="term" value="F:DNA binding"/>
    <property type="evidence" value="ECO:0007669"/>
    <property type="project" value="UniProtKB-UniRule"/>
</dbReference>
<evidence type="ECO:0000256" key="17">
    <source>
        <dbReference type="ARBA" id="ARBA00023309"/>
    </source>
</evidence>
<evidence type="ECO:0000256" key="20">
    <source>
        <dbReference type="SAM" id="MobiDB-lite"/>
    </source>
</evidence>
<accession>C3PUA5</accession>
<keyword evidence="12 18" id="KW-0010">Activator</keyword>
<evidence type="ECO:0000256" key="3">
    <source>
        <dbReference type="ARBA" id="ARBA00022562"/>
    </source>
</evidence>
<protein>
    <recommendedName>
        <fullName evidence="18 19">Protein E7</fullName>
    </recommendedName>
</protein>
<dbReference type="GO" id="GO:0030430">
    <property type="term" value="C:host cell cytoplasm"/>
    <property type="evidence" value="ECO:0007669"/>
    <property type="project" value="UniProtKB-SubCell"/>
</dbReference>
<comment type="PTM">
    <text evidence="18">Highly phosphorylated.</text>
</comment>
<keyword evidence="6 18" id="KW-0479">Metal-binding</keyword>
<evidence type="ECO:0000256" key="6">
    <source>
        <dbReference type="ARBA" id="ARBA00022723"/>
    </source>
</evidence>
<keyword evidence="15" id="KW-0922">Interferon antiviral system evasion</keyword>
<keyword evidence="2 18" id="KW-0244">Early protein</keyword>
<evidence type="ECO:0000256" key="19">
    <source>
        <dbReference type="PIRNR" id="PIRNR003407"/>
    </source>
</evidence>
<evidence type="ECO:0000256" key="14">
    <source>
        <dbReference type="ARBA" id="ARBA00023200"/>
    </source>
</evidence>
<evidence type="ECO:0000256" key="8">
    <source>
        <dbReference type="ARBA" id="ARBA00022830"/>
    </source>
</evidence>
<keyword evidence="7 18" id="KW-0863">Zinc-finger</keyword>
<evidence type="ECO:0000256" key="5">
    <source>
        <dbReference type="ARBA" id="ARBA00022632"/>
    </source>
</evidence>
<evidence type="ECO:0000256" key="7">
    <source>
        <dbReference type="ARBA" id="ARBA00022771"/>
    </source>
</evidence>
<evidence type="ECO:0000256" key="16">
    <source>
        <dbReference type="ARBA" id="ARBA00023280"/>
    </source>
</evidence>
<evidence type="ECO:0000313" key="22">
    <source>
        <dbReference type="Proteomes" id="UP000124378"/>
    </source>
</evidence>
<comment type="function">
    <text evidence="19">E7 protein has both transforming and trans-activating activities.</text>
</comment>
<reference evidence="21 22" key="1">
    <citation type="journal article" date="2009" name="Virology">
        <title>Genomic diversity and interspecies host infection of alpha12 Macaca fascicularis papillomaviruses (MfPVs).</title>
        <authorList>
            <person name="Chen Z."/>
            <person name="van Doorslaer K."/>
            <person name="Desalle R."/>
            <person name="Wood C.E."/>
            <person name="Kaplan J.R."/>
            <person name="Wagner J.D."/>
            <person name="Burk R.D."/>
        </authorList>
    </citation>
    <scope>NUCLEOTIDE SEQUENCE [LARGE SCALE GENOMIC DNA]</scope>
    <source>
        <strain evidence="21">Mac76</strain>
    </source>
</reference>
<keyword evidence="16 18" id="KW-0899">Viral immunoevasion</keyword>
<evidence type="ECO:0000256" key="9">
    <source>
        <dbReference type="ARBA" id="ARBA00022833"/>
    </source>
</evidence>
<sequence length="111" mass="12381">MIGPRATLEDIVLELHPEVLELDPEPEPVDLMCHEVLDSSDDDDEDAIDHHHNDATPVEQEQADYRIVCDCHTCGNTLRLVVHSTEADVRVLEDLLMGTLDIVCPKCAGRL</sequence>
<keyword evidence="8 18" id="KW-1114">Inhibition of host interferon signaling pathway by virus</keyword>
<keyword evidence="11 18" id="KW-0238">DNA-binding</keyword>
<feature type="short sequence motif" description="Nuclear export signal" evidence="18">
    <location>
        <begin position="89"/>
        <end position="97"/>
    </location>
</feature>
<dbReference type="EMBL" id="EF558843">
    <property type="protein sequence ID" value="ABX56102.1"/>
    <property type="molecule type" value="Genomic_DNA"/>
</dbReference>
<comment type="subunit">
    <text evidence="18">Homodimer. Homooligomer. Interacts with host RB1; this interaction induces dissociation of RB1-E2F1 complex thereby disrupting RB1 activity. Interacts with host EP300; this interaction represses EP300 transcriptional activity. Interacts with protein E2; this interaction inhibits E7 oncogenic activity. Interacts with host TMEM173/STING; this interaction impairs the ability of TMEM173/STING to sense cytosolic DNA and promote the production of type I interferon (IFN-alpha and IFN-beta).</text>
</comment>
<evidence type="ECO:0000256" key="12">
    <source>
        <dbReference type="ARBA" id="ARBA00023159"/>
    </source>
</evidence>
<dbReference type="Pfam" id="PF00527">
    <property type="entry name" value="E7"/>
    <property type="match status" value="1"/>
</dbReference>
<name>C3PUA5_RHPV1</name>
<dbReference type="Proteomes" id="UP000124378">
    <property type="component" value="Segment"/>
</dbReference>
<organism evidence="21 22">
    <name type="scientific">Macaca fascicularis papillomavirus 5</name>
    <dbReference type="NCBI Taxonomy" id="471183"/>
    <lineage>
        <taxon>Viruses</taxon>
        <taxon>Monodnaviria</taxon>
        <taxon>Shotokuvirae</taxon>
        <taxon>Cossaviricota</taxon>
        <taxon>Papovaviricetes</taxon>
        <taxon>Zurhausenvirales</taxon>
        <taxon>Papillomaviridae</taxon>
        <taxon>Firstpapillomavirinae</taxon>
        <taxon>Alphapapillomavirus</taxon>
        <taxon>Rhesus papillomavirus type 1</taxon>
    </lineage>
</organism>
<gene>
    <name evidence="18 21" type="primary">E7</name>
</gene>
<evidence type="ECO:0000256" key="2">
    <source>
        <dbReference type="ARBA" id="ARBA00022518"/>
    </source>
</evidence>
<keyword evidence="3 18" id="KW-1048">Host nucleus</keyword>
<dbReference type="PIRSF" id="PIRSF003407">
    <property type="entry name" value="Papvi_E7"/>
    <property type="match status" value="1"/>
</dbReference>
<feature type="zinc finger region" evidence="18">
    <location>
        <begin position="71"/>
        <end position="107"/>
    </location>
</feature>
<comment type="caution">
    <text evidence="18">Lacks conserved residue(s) required for the propagation of feature annotation.</text>
</comment>
<keyword evidence="14 18" id="KW-1035">Host cytoplasm</keyword>
<dbReference type="GO" id="GO:0039645">
    <property type="term" value="P:symbiont-mediated perturbation of host cell cycle G1/S transition checkpoint"/>
    <property type="evidence" value="ECO:0007669"/>
    <property type="project" value="UniProtKB-UniRule"/>
</dbReference>
<evidence type="ECO:0000256" key="13">
    <source>
        <dbReference type="ARBA" id="ARBA00023163"/>
    </source>
</evidence>
<evidence type="ECO:0000256" key="15">
    <source>
        <dbReference type="ARBA" id="ARBA00023258"/>
    </source>
</evidence>
<feature type="short sequence motif" description="LXCXE motif; interaction with host RB1 and TMEM173/STING" evidence="18">
    <location>
        <begin position="31"/>
        <end position="35"/>
    </location>
</feature>
<dbReference type="GO" id="GO:0052170">
    <property type="term" value="P:symbiont-mediated suppression of host innate immune response"/>
    <property type="evidence" value="ECO:0007669"/>
    <property type="project" value="UniProtKB-KW"/>
</dbReference>
<keyword evidence="1 18" id="KW-1121">Modulation of host cell cycle by virus</keyword>
<evidence type="ECO:0000256" key="10">
    <source>
        <dbReference type="ARBA" id="ARBA00023015"/>
    </source>
</evidence>
<proteinExistence type="inferred from homology"/>
<keyword evidence="4 18" id="KW-0945">Host-virus interaction</keyword>
<dbReference type="InterPro" id="IPR000148">
    <property type="entry name" value="Papilloma_E7"/>
</dbReference>
<evidence type="ECO:0000256" key="1">
    <source>
        <dbReference type="ARBA" id="ARBA00022504"/>
    </source>
</evidence>
<dbReference type="HAMAP" id="MF_04004">
    <property type="entry name" value="PPV_E7"/>
    <property type="match status" value="1"/>
</dbReference>
<dbReference type="GO" id="GO:0003700">
    <property type="term" value="F:DNA-binding transcription factor activity"/>
    <property type="evidence" value="ECO:0007669"/>
    <property type="project" value="UniProtKB-UniRule"/>
</dbReference>
<comment type="domain">
    <text evidence="18">The E7 terminal domain is an intrinsically disordered domain, whose flexibility and conformational transitions confer target adaptability to the oncoprotein. It allows adaptation to a variety of protein targets and exposes the PEST degradation sequence that regulates its turnover in the cell.</text>
</comment>
<keyword evidence="10 18" id="KW-0805">Transcription regulation</keyword>
<evidence type="ECO:0000313" key="21">
    <source>
        <dbReference type="EMBL" id="ABX56102.1"/>
    </source>
</evidence>
<evidence type="ECO:0000256" key="11">
    <source>
        <dbReference type="ARBA" id="ARBA00023125"/>
    </source>
</evidence>
<keyword evidence="5 18" id="KW-1090">Inhibition of host innate immune response by virus</keyword>
<keyword evidence="13 18" id="KW-0804">Transcription</keyword>
<keyword evidence="17 18" id="KW-1078">G1/S host cell cycle checkpoint dysregulation by virus</keyword>